<organism evidence="2">
    <name type="scientific">Rhipicephalus microplus</name>
    <name type="common">Cattle tick</name>
    <name type="synonym">Boophilus microplus</name>
    <dbReference type="NCBI Taxonomy" id="6941"/>
    <lineage>
        <taxon>Eukaryota</taxon>
        <taxon>Metazoa</taxon>
        <taxon>Ecdysozoa</taxon>
        <taxon>Arthropoda</taxon>
        <taxon>Chelicerata</taxon>
        <taxon>Arachnida</taxon>
        <taxon>Acari</taxon>
        <taxon>Parasitiformes</taxon>
        <taxon>Ixodida</taxon>
        <taxon>Ixodoidea</taxon>
        <taxon>Ixodidae</taxon>
        <taxon>Rhipicephalinae</taxon>
        <taxon>Rhipicephalus</taxon>
        <taxon>Boophilus</taxon>
    </lineage>
</organism>
<keyword evidence="2" id="KW-0489">Methyltransferase</keyword>
<dbReference type="InterPro" id="IPR025714">
    <property type="entry name" value="Methyltranfer_dom"/>
</dbReference>
<protein>
    <submittedName>
        <fullName evidence="2">Putative juvenile hormone acid methyltransferase midgut overexpressed</fullName>
    </submittedName>
</protein>
<dbReference type="GO" id="GO:0008168">
    <property type="term" value="F:methyltransferase activity"/>
    <property type="evidence" value="ECO:0007669"/>
    <property type="project" value="UniProtKB-KW"/>
</dbReference>
<dbReference type="GO" id="GO:0032259">
    <property type="term" value="P:methylation"/>
    <property type="evidence" value="ECO:0007669"/>
    <property type="project" value="UniProtKB-KW"/>
</dbReference>
<accession>A0A6M2CFK3</accession>
<dbReference type="AlphaFoldDB" id="A0A6M2CFK3"/>
<evidence type="ECO:0000259" key="1">
    <source>
        <dbReference type="Pfam" id="PF13847"/>
    </source>
</evidence>
<sequence length="306" mass="34996">MPTNSKEAQSVDSTHKSSCYFDPSILKTAKKPGYFHKLEALEYVHFKRPASDEHQYLDIGCGSGGFTKDALLEKVHPCRRIVAVDREEILLEYARKHASHSNISYELFDIEKDDPRALIDKYGQFDRIYSFLALQCVRDLKNAYRNMFSLLKQGGEGALVTLTGSVITDVMNELHCTREWKDYVPDPTEFYSERFFFDAPIVAEMVEEAEREASAVAGLNLVSCSVYDSQWIMPNVDAWIDLYVPVFKLDAKIPEEKRGAFRKYCRDLLENKTTSRTEGVTMRHSFVVVHLEKLSENPPKANPIST</sequence>
<dbReference type="SUPFAM" id="SSF53335">
    <property type="entry name" value="S-adenosyl-L-methionine-dependent methyltransferases"/>
    <property type="match status" value="1"/>
</dbReference>
<keyword evidence="2" id="KW-0808">Transferase</keyword>
<dbReference type="Pfam" id="PF13847">
    <property type="entry name" value="Methyltransf_31"/>
    <property type="match status" value="1"/>
</dbReference>
<reference evidence="2" key="1">
    <citation type="submission" date="2019-09" db="EMBL/GenBank/DDBJ databases">
        <title>Organ-specific transcriptomic study of the physiology of the cattle tick, Rhipicephalus microplus.</title>
        <authorList>
            <person name="Tirloni L."/>
            <person name="Braz G."/>
            <person name="Gandara A.C.P."/>
            <person name="Sabadin G.A."/>
            <person name="da Silva R.M."/>
            <person name="Guizzo M.G."/>
            <person name="Machado J.A."/>
            <person name="Costa E.P."/>
            <person name="Gomes H.F."/>
            <person name="Moraes J."/>
            <person name="Mota M.B.S."/>
            <person name="Mesquita R.D."/>
            <person name="Alvarenga P.H."/>
            <person name="Alves F."/>
            <person name="Seixas A."/>
            <person name="da Fonseca R.N."/>
            <person name="Fogaca A."/>
            <person name="Logullo C."/>
            <person name="Tanaka A."/>
            <person name="Daffre S."/>
            <person name="Termignoni C."/>
            <person name="Vaz I.S.Jr."/>
            <person name="Oliveira P.L."/>
            <person name="Ribeiro J.M."/>
        </authorList>
    </citation>
    <scope>NUCLEOTIDE SEQUENCE</scope>
    <source>
        <strain evidence="2">Porto Alegre</strain>
    </source>
</reference>
<dbReference type="OrthoDB" id="8300214at2759"/>
<dbReference type="CDD" id="cd02440">
    <property type="entry name" value="AdoMet_MTases"/>
    <property type="match status" value="1"/>
</dbReference>
<dbReference type="VEuPathDB" id="VectorBase:LOC119163125"/>
<proteinExistence type="predicted"/>
<name>A0A6M2CFK3_RHIMP</name>
<dbReference type="Gene3D" id="3.40.50.150">
    <property type="entry name" value="Vaccinia Virus protein VP39"/>
    <property type="match status" value="1"/>
</dbReference>
<feature type="domain" description="Methyltransferase" evidence="1">
    <location>
        <begin position="52"/>
        <end position="160"/>
    </location>
</feature>
<evidence type="ECO:0000313" key="2">
    <source>
        <dbReference type="EMBL" id="NOV32779.1"/>
    </source>
</evidence>
<dbReference type="PANTHER" id="PTHR43861">
    <property type="entry name" value="TRANS-ACONITATE 2-METHYLTRANSFERASE-RELATED"/>
    <property type="match status" value="1"/>
</dbReference>
<dbReference type="PANTHER" id="PTHR43861:SF1">
    <property type="entry name" value="TRANS-ACONITATE 2-METHYLTRANSFERASE"/>
    <property type="match status" value="1"/>
</dbReference>
<dbReference type="EMBL" id="GHWJ01000042">
    <property type="protein sequence ID" value="NOV32779.1"/>
    <property type="molecule type" value="Transcribed_RNA"/>
</dbReference>
<dbReference type="InterPro" id="IPR029063">
    <property type="entry name" value="SAM-dependent_MTases_sf"/>
</dbReference>